<dbReference type="GeneID" id="63774001"/>
<dbReference type="CDD" id="cd04056">
    <property type="entry name" value="Peptidases_S53"/>
    <property type="match status" value="1"/>
</dbReference>
<keyword evidence="5" id="KW-0964">Secreted</keyword>
<dbReference type="PANTHER" id="PTHR14218:SF10">
    <property type="entry name" value="PEPTIDASE S53 DOMAIN-CONTAINING PROTEIN"/>
    <property type="match status" value="1"/>
</dbReference>
<dbReference type="Pfam" id="PF00082">
    <property type="entry name" value="Peptidase_S8"/>
    <property type="match status" value="1"/>
</dbReference>
<evidence type="ECO:0000313" key="19">
    <source>
        <dbReference type="Proteomes" id="UP000193689"/>
    </source>
</evidence>
<feature type="active site" description="Charge relay system" evidence="15">
    <location>
        <position position="509"/>
    </location>
</feature>
<evidence type="ECO:0000256" key="6">
    <source>
        <dbReference type="ARBA" id="ARBA00022670"/>
    </source>
</evidence>
<evidence type="ECO:0000256" key="8">
    <source>
        <dbReference type="ARBA" id="ARBA00022729"/>
    </source>
</evidence>
<evidence type="ECO:0000256" key="16">
    <source>
        <dbReference type="SAM" id="SignalP"/>
    </source>
</evidence>
<evidence type="ECO:0000256" key="15">
    <source>
        <dbReference type="PROSITE-ProRule" id="PRU01032"/>
    </source>
</evidence>
<sequence length="623" mass="67229">MRRTTTFTLFTGAILLLLLCAEAKNLIIESLPRTPDGWIKLRDADPRQVVTLRVHFEQLTESVARFHQTLYDVSDPQHALYGRHLSREQVSDLMKPRQESVATVVDWLSSSGVSVMKQTDDWVAFRTNIETATKLLDAQFSIYSHVSTDVERVRTLRYSVPEALKHHVTMIQPTTLFGRIKPQIQHGRILDWEEFKQKLPVAATVPNGTLNVTLCNTTITPACLRSLYNVQDRIADPTVPAILGISGFLDGFAKHDALIQFNAKFAPYAAAQDFTTVLVNGGRDNQTDVETDIEANLDMQYGASMGFNTSIRYYSVGGLGPLVPDLSQPDPNEISNEPYLELATYLLALPDPELPRTLSISYGDNEQSLPRAYAQKVCNMFGMLGARGVSVIASSGDEGPGSPCQINDGTNATRFTPLFPATCPFVTTVGGTVGVQPESATAFSGGGFSEVFPRPAYQDVAVSAYLDGIGNTFTGLYNRLGRGIPDVAAQASNYLVVSHENILSVSGTSAATPTFAGMVHLLSTARIKSGMPPMGFLNPWLYSTAAAGGGMTDIVAGRTTGCTGRDVFTNLTTPFVAGAGWNATAGWDPATGMGTPLFDQLLKMAVPGAAISRKGGMVPLRWG</sequence>
<comment type="catalytic activity">
    <reaction evidence="1">
        <text>Release of an N-terminal tripeptide from a polypeptide.</text>
        <dbReference type="EC" id="3.4.14.10"/>
    </reaction>
</comment>
<feature type="domain" description="Peptidase S53" evidence="17">
    <location>
        <begin position="218"/>
        <end position="608"/>
    </location>
</feature>
<keyword evidence="19" id="KW-1185">Reference proteome</keyword>
<dbReference type="InterPro" id="IPR000209">
    <property type="entry name" value="Peptidase_S8/S53_dom"/>
</dbReference>
<evidence type="ECO:0000256" key="10">
    <source>
        <dbReference type="ARBA" id="ARBA00022825"/>
    </source>
</evidence>
<dbReference type="InterPro" id="IPR030400">
    <property type="entry name" value="Sedolisin_dom"/>
</dbReference>
<evidence type="ECO:0000256" key="1">
    <source>
        <dbReference type="ARBA" id="ARBA00001910"/>
    </source>
</evidence>
<comment type="caution">
    <text evidence="18">The sequence shown here is derived from an EMBL/GenBank/DDBJ whole genome shotgun (WGS) entry which is preliminary data.</text>
</comment>
<comment type="subcellular location">
    <subcellularLocation>
        <location evidence="3">Secreted</location>
        <location evidence="3">Extracellular space</location>
    </subcellularLocation>
</comment>
<dbReference type="GO" id="GO:0005576">
    <property type="term" value="C:extracellular region"/>
    <property type="evidence" value="ECO:0007669"/>
    <property type="project" value="UniProtKB-SubCell"/>
</dbReference>
<keyword evidence="12" id="KW-0843">Virulence</keyword>
<dbReference type="CDD" id="cd11377">
    <property type="entry name" value="Pro-peptidase_S53"/>
    <property type="match status" value="1"/>
</dbReference>
<protein>
    <recommendedName>
        <fullName evidence="4">tripeptidyl-peptidase II</fullName>
        <ecNumber evidence="4">3.4.14.10</ecNumber>
    </recommendedName>
</protein>
<dbReference type="SUPFAM" id="SSF54897">
    <property type="entry name" value="Protease propeptides/inhibitors"/>
    <property type="match status" value="1"/>
</dbReference>
<evidence type="ECO:0000256" key="2">
    <source>
        <dbReference type="ARBA" id="ARBA00002451"/>
    </source>
</evidence>
<dbReference type="GO" id="GO:0008240">
    <property type="term" value="F:tripeptidyl-peptidase activity"/>
    <property type="evidence" value="ECO:0007669"/>
    <property type="project" value="UniProtKB-EC"/>
</dbReference>
<dbReference type="STRING" id="1141098.A0A1Y2D8R1"/>
<evidence type="ECO:0000256" key="4">
    <source>
        <dbReference type="ARBA" id="ARBA00012462"/>
    </source>
</evidence>
<evidence type="ECO:0000256" key="13">
    <source>
        <dbReference type="ARBA" id="ARBA00023145"/>
    </source>
</evidence>
<keyword evidence="14" id="KW-0325">Glycoprotein</keyword>
<feature type="binding site" evidence="15">
    <location>
        <position position="586"/>
    </location>
    <ligand>
        <name>Ca(2+)</name>
        <dbReference type="ChEBI" id="CHEBI:29108"/>
    </ligand>
</feature>
<keyword evidence="6 15" id="KW-0645">Protease</keyword>
<feature type="binding site" evidence="15">
    <location>
        <position position="588"/>
    </location>
    <ligand>
        <name>Ca(2+)</name>
        <dbReference type="ChEBI" id="CHEBI:29108"/>
    </ligand>
</feature>
<keyword evidence="13" id="KW-0865">Zymogen</keyword>
<feature type="binding site" evidence="15">
    <location>
        <position position="553"/>
    </location>
    <ligand>
        <name>Ca(2+)</name>
        <dbReference type="ChEBI" id="CHEBI:29108"/>
    </ligand>
</feature>
<dbReference type="EC" id="3.4.14.10" evidence="4"/>
<dbReference type="InParanoid" id="A0A1Y2D8R1"/>
<dbReference type="PROSITE" id="PS51695">
    <property type="entry name" value="SEDOLISIN"/>
    <property type="match status" value="1"/>
</dbReference>
<feature type="signal peptide" evidence="16">
    <location>
        <begin position="1"/>
        <end position="23"/>
    </location>
</feature>
<name>A0A1Y2D8R1_9PEZI</name>
<keyword evidence="10 15" id="KW-0720">Serine protease</keyword>
<evidence type="ECO:0000313" key="18">
    <source>
        <dbReference type="EMBL" id="ORY55648.1"/>
    </source>
</evidence>
<dbReference type="PROSITE" id="PS00138">
    <property type="entry name" value="SUBTILASE_SER"/>
    <property type="match status" value="1"/>
</dbReference>
<evidence type="ECO:0000256" key="14">
    <source>
        <dbReference type="ARBA" id="ARBA00023180"/>
    </source>
</evidence>
<dbReference type="OrthoDB" id="409122at2759"/>
<evidence type="ECO:0000256" key="11">
    <source>
        <dbReference type="ARBA" id="ARBA00022837"/>
    </source>
</evidence>
<keyword evidence="9 15" id="KW-0378">Hydrolase</keyword>
<dbReference type="PANTHER" id="PTHR14218">
    <property type="entry name" value="PROTEASE S8 TRIPEPTIDYL PEPTIDASE I CLN2"/>
    <property type="match status" value="1"/>
</dbReference>
<evidence type="ECO:0000256" key="7">
    <source>
        <dbReference type="ARBA" id="ARBA00022723"/>
    </source>
</evidence>
<dbReference type="AlphaFoldDB" id="A0A1Y2D8R1"/>
<dbReference type="GO" id="GO:0004252">
    <property type="term" value="F:serine-type endopeptidase activity"/>
    <property type="evidence" value="ECO:0007669"/>
    <property type="project" value="UniProtKB-UniRule"/>
</dbReference>
<dbReference type="Proteomes" id="UP000193689">
    <property type="component" value="Unassembled WGS sequence"/>
</dbReference>
<evidence type="ECO:0000256" key="3">
    <source>
        <dbReference type="ARBA" id="ARBA00004239"/>
    </source>
</evidence>
<dbReference type="InterPro" id="IPR015366">
    <property type="entry name" value="S53_propep"/>
</dbReference>
<dbReference type="Gene3D" id="3.40.50.200">
    <property type="entry name" value="Peptidase S8/S53 domain"/>
    <property type="match status" value="1"/>
</dbReference>
<keyword evidence="8 16" id="KW-0732">Signal</keyword>
<proteinExistence type="predicted"/>
<comment type="cofactor">
    <cofactor evidence="15">
        <name>Ca(2+)</name>
        <dbReference type="ChEBI" id="CHEBI:29108"/>
    </cofactor>
    <text evidence="15">Binds 1 Ca(2+) ion per subunit.</text>
</comment>
<feature type="active site" description="Charge relay system" evidence="15">
    <location>
        <position position="294"/>
    </location>
</feature>
<feature type="active site" description="Charge relay system" evidence="15">
    <location>
        <position position="298"/>
    </location>
</feature>
<accession>A0A1Y2D8R1</accession>
<gene>
    <name evidence="18" type="ORF">BCR38DRAFT_403081</name>
</gene>
<dbReference type="SUPFAM" id="SSF52743">
    <property type="entry name" value="Subtilisin-like"/>
    <property type="match status" value="1"/>
</dbReference>
<dbReference type="InterPro" id="IPR036852">
    <property type="entry name" value="Peptidase_S8/S53_dom_sf"/>
</dbReference>
<dbReference type="InterPro" id="IPR023828">
    <property type="entry name" value="Peptidase_S8_Ser-AS"/>
</dbReference>
<comment type="function">
    <text evidence="2">Secreted tripeptidyl-peptidase which degrades proteins at acidic pHs and is involved in virulence.</text>
</comment>
<evidence type="ECO:0000259" key="17">
    <source>
        <dbReference type="PROSITE" id="PS51695"/>
    </source>
</evidence>
<feature type="chain" id="PRO_5013050613" description="tripeptidyl-peptidase II" evidence="16">
    <location>
        <begin position="24"/>
        <end position="623"/>
    </location>
</feature>
<keyword evidence="11 15" id="KW-0106">Calcium</keyword>
<dbReference type="EMBL" id="MCFJ01000026">
    <property type="protein sequence ID" value="ORY55648.1"/>
    <property type="molecule type" value="Genomic_DNA"/>
</dbReference>
<dbReference type="SMART" id="SM00944">
    <property type="entry name" value="Pro-kuma_activ"/>
    <property type="match status" value="1"/>
</dbReference>
<evidence type="ECO:0000256" key="9">
    <source>
        <dbReference type="ARBA" id="ARBA00022801"/>
    </source>
</evidence>
<reference evidence="18 19" key="1">
    <citation type="submission" date="2016-07" db="EMBL/GenBank/DDBJ databases">
        <title>Pervasive Adenine N6-methylation of Active Genes in Fungi.</title>
        <authorList>
            <consortium name="DOE Joint Genome Institute"/>
            <person name="Mondo S.J."/>
            <person name="Dannebaum R.O."/>
            <person name="Kuo R.C."/>
            <person name="Labutti K."/>
            <person name="Haridas S."/>
            <person name="Kuo A."/>
            <person name="Salamov A."/>
            <person name="Ahrendt S.R."/>
            <person name="Lipzen A."/>
            <person name="Sullivan W."/>
            <person name="Andreopoulos W.B."/>
            <person name="Clum A."/>
            <person name="Lindquist E."/>
            <person name="Daum C."/>
            <person name="Ramamoorthy G.K."/>
            <person name="Gryganskyi A."/>
            <person name="Culley D."/>
            <person name="Magnuson J.K."/>
            <person name="James T.Y."/>
            <person name="O'Malley M.A."/>
            <person name="Stajich J.E."/>
            <person name="Spatafora J.W."/>
            <person name="Visel A."/>
            <person name="Grigoriev I.V."/>
        </authorList>
    </citation>
    <scope>NUCLEOTIDE SEQUENCE [LARGE SCALE GENOMIC DNA]</scope>
    <source>
        <strain evidence="18 19">CBS 129021</strain>
    </source>
</reference>
<organism evidence="18 19">
    <name type="scientific">Pseudomassariella vexata</name>
    <dbReference type="NCBI Taxonomy" id="1141098"/>
    <lineage>
        <taxon>Eukaryota</taxon>
        <taxon>Fungi</taxon>
        <taxon>Dikarya</taxon>
        <taxon>Ascomycota</taxon>
        <taxon>Pezizomycotina</taxon>
        <taxon>Sordariomycetes</taxon>
        <taxon>Xylariomycetidae</taxon>
        <taxon>Amphisphaeriales</taxon>
        <taxon>Pseudomassariaceae</taxon>
        <taxon>Pseudomassariella</taxon>
    </lineage>
</organism>
<evidence type="ECO:0000256" key="12">
    <source>
        <dbReference type="ARBA" id="ARBA00023026"/>
    </source>
</evidence>
<dbReference type="InterPro" id="IPR050819">
    <property type="entry name" value="Tripeptidyl-peptidase_I"/>
</dbReference>
<keyword evidence="7 15" id="KW-0479">Metal-binding</keyword>
<dbReference type="FunFam" id="3.40.50.200:FF:000015">
    <property type="entry name" value="Tripeptidyl peptidase A"/>
    <property type="match status" value="1"/>
</dbReference>
<dbReference type="RefSeq" id="XP_040709706.1">
    <property type="nucleotide sequence ID" value="XM_040857789.1"/>
</dbReference>
<feature type="binding site" evidence="15">
    <location>
        <position position="554"/>
    </location>
    <ligand>
        <name>Ca(2+)</name>
        <dbReference type="ChEBI" id="CHEBI:29108"/>
    </ligand>
</feature>
<dbReference type="GO" id="GO:0046872">
    <property type="term" value="F:metal ion binding"/>
    <property type="evidence" value="ECO:0007669"/>
    <property type="project" value="UniProtKB-UniRule"/>
</dbReference>
<evidence type="ECO:0000256" key="5">
    <source>
        <dbReference type="ARBA" id="ARBA00022525"/>
    </source>
</evidence>
<dbReference type="Pfam" id="PF09286">
    <property type="entry name" value="Pro-kuma_activ"/>
    <property type="match status" value="1"/>
</dbReference>
<dbReference type="GO" id="GO:0006508">
    <property type="term" value="P:proteolysis"/>
    <property type="evidence" value="ECO:0007669"/>
    <property type="project" value="UniProtKB-KW"/>
</dbReference>